<dbReference type="Proteomes" id="UP000526501">
    <property type="component" value="Unassembled WGS sequence"/>
</dbReference>
<dbReference type="PANTHER" id="PTHR36174">
    <property type="entry name" value="LIPID II:GLYCINE GLYCYLTRANSFERASE"/>
    <property type="match status" value="1"/>
</dbReference>
<name>A0A7X1BC51_9BACT</name>
<dbReference type="InterPro" id="IPR050644">
    <property type="entry name" value="PG_Glycine_Bridge_Synth"/>
</dbReference>
<keyword evidence="3" id="KW-0133">Cell shape</keyword>
<reference evidence="8 9" key="1">
    <citation type="submission" date="2020-07" db="EMBL/GenBank/DDBJ databases">
        <authorList>
            <person name="Feng X."/>
        </authorList>
    </citation>
    <scope>NUCLEOTIDE SEQUENCE [LARGE SCALE GENOMIC DNA]</scope>
    <source>
        <strain evidence="8 9">JCM23202</strain>
    </source>
</reference>
<evidence type="ECO:0000256" key="6">
    <source>
        <dbReference type="ARBA" id="ARBA00023316"/>
    </source>
</evidence>
<gene>
    <name evidence="8" type="ORF">H5P27_19425</name>
</gene>
<keyword evidence="6" id="KW-0961">Cell wall biogenesis/degradation</keyword>
<evidence type="ECO:0000256" key="5">
    <source>
        <dbReference type="ARBA" id="ARBA00023315"/>
    </source>
</evidence>
<dbReference type="RefSeq" id="WP_185662085.1">
    <property type="nucleotide sequence ID" value="NZ_CAWPOO010000013.1"/>
</dbReference>
<dbReference type="GO" id="GO:0008360">
    <property type="term" value="P:regulation of cell shape"/>
    <property type="evidence" value="ECO:0007669"/>
    <property type="project" value="UniProtKB-KW"/>
</dbReference>
<dbReference type="GO" id="GO:0071555">
    <property type="term" value="P:cell wall organization"/>
    <property type="evidence" value="ECO:0007669"/>
    <property type="project" value="UniProtKB-KW"/>
</dbReference>
<dbReference type="InterPro" id="IPR003447">
    <property type="entry name" value="FEMABX"/>
</dbReference>
<evidence type="ECO:0000313" key="9">
    <source>
        <dbReference type="Proteomes" id="UP000526501"/>
    </source>
</evidence>
<proteinExistence type="inferred from homology"/>
<dbReference type="Pfam" id="PF13480">
    <property type="entry name" value="Acetyltransf_6"/>
    <property type="match status" value="1"/>
</dbReference>
<dbReference type="GO" id="GO:0009252">
    <property type="term" value="P:peptidoglycan biosynthetic process"/>
    <property type="evidence" value="ECO:0007669"/>
    <property type="project" value="UniProtKB-KW"/>
</dbReference>
<protein>
    <submittedName>
        <fullName evidence="8">GNAT family N-acetyltransferase</fullName>
    </submittedName>
</protein>
<dbReference type="GO" id="GO:0016755">
    <property type="term" value="F:aminoacyltransferase activity"/>
    <property type="evidence" value="ECO:0007669"/>
    <property type="project" value="InterPro"/>
</dbReference>
<dbReference type="PROSITE" id="PS51191">
    <property type="entry name" value="FEMABX"/>
    <property type="match status" value="1"/>
</dbReference>
<evidence type="ECO:0000313" key="8">
    <source>
        <dbReference type="EMBL" id="MBC2608235.1"/>
    </source>
</evidence>
<dbReference type="SUPFAM" id="SSF55729">
    <property type="entry name" value="Acyl-CoA N-acyltransferases (Nat)"/>
    <property type="match status" value="1"/>
</dbReference>
<keyword evidence="4" id="KW-0573">Peptidoglycan synthesis</keyword>
<evidence type="ECO:0000259" key="7">
    <source>
        <dbReference type="Pfam" id="PF13480"/>
    </source>
</evidence>
<dbReference type="InterPro" id="IPR016181">
    <property type="entry name" value="Acyl_CoA_acyltransferase"/>
</dbReference>
<evidence type="ECO:0000256" key="3">
    <source>
        <dbReference type="ARBA" id="ARBA00022960"/>
    </source>
</evidence>
<evidence type="ECO:0000256" key="2">
    <source>
        <dbReference type="ARBA" id="ARBA00022679"/>
    </source>
</evidence>
<dbReference type="EMBL" id="JACHVC010000013">
    <property type="protein sequence ID" value="MBC2608235.1"/>
    <property type="molecule type" value="Genomic_DNA"/>
</dbReference>
<keyword evidence="9" id="KW-1185">Reference proteome</keyword>
<dbReference type="Gene3D" id="3.40.630.30">
    <property type="match status" value="1"/>
</dbReference>
<organism evidence="8 9">
    <name type="scientific">Pelagicoccus albus</name>
    <dbReference type="NCBI Taxonomy" id="415222"/>
    <lineage>
        <taxon>Bacteria</taxon>
        <taxon>Pseudomonadati</taxon>
        <taxon>Verrucomicrobiota</taxon>
        <taxon>Opitutia</taxon>
        <taxon>Puniceicoccales</taxon>
        <taxon>Pelagicoccaceae</taxon>
        <taxon>Pelagicoccus</taxon>
    </lineage>
</organism>
<accession>A0A7X1BC51</accession>
<feature type="domain" description="BioF2-like acetyltransferase" evidence="7">
    <location>
        <begin position="165"/>
        <end position="291"/>
    </location>
</feature>
<comment type="similarity">
    <text evidence="1">Belongs to the FemABX family.</text>
</comment>
<sequence length="358" mass="41589">MPTEDEKVRIVKDSDTPRCELRESLSEADYRGSASRIRFLGERWIPALVESYDYQPLWITVRKDQRLVATLPIVEVDSPLSGKRGVSIPFFDFCPPEVSDKEALFLLYRKLMDVGHRRDWKYFEIRGGFEALDGFKPSISFYRHQINLSLNSDEAFSHLKSAPQRAIRKAVKSGVIVRRSNTEKALKEFYKLQCLTRRRHGLPPQPLSFFKNLRESLEADDLLDIFTAYLGDRPISSSVYVRQDEETVHYKYGASDYRYQEFRGNNLVMWEAISYYGREGRSSIDLGRNSTSTQEGLRQYKLSWGAIEDLQHYQKFDLDKNTVISMADNAFGFHNHIFSKLPIALNRALGKLMYRHIA</sequence>
<keyword evidence="5" id="KW-0012">Acyltransferase</keyword>
<dbReference type="AlphaFoldDB" id="A0A7X1BC51"/>
<dbReference type="PANTHER" id="PTHR36174:SF1">
    <property type="entry name" value="LIPID II:GLYCINE GLYCYLTRANSFERASE"/>
    <property type="match status" value="1"/>
</dbReference>
<evidence type="ECO:0000256" key="4">
    <source>
        <dbReference type="ARBA" id="ARBA00022984"/>
    </source>
</evidence>
<comment type="caution">
    <text evidence="8">The sequence shown here is derived from an EMBL/GenBank/DDBJ whole genome shotgun (WGS) entry which is preliminary data.</text>
</comment>
<dbReference type="InterPro" id="IPR038740">
    <property type="entry name" value="BioF2-like_GNAT_dom"/>
</dbReference>
<keyword evidence="2 8" id="KW-0808">Transferase</keyword>
<evidence type="ECO:0000256" key="1">
    <source>
        <dbReference type="ARBA" id="ARBA00009943"/>
    </source>
</evidence>